<dbReference type="VEuPathDB" id="VectorBase:CPIJ011994"/>
<comment type="subcellular location">
    <subcellularLocation>
        <location evidence="2">Cell projection</location>
        <location evidence="2">Cilium</location>
    </subcellularLocation>
</comment>
<name>B0WX44_CULQU</name>
<dbReference type="GO" id="GO:0035082">
    <property type="term" value="P:axoneme assembly"/>
    <property type="evidence" value="ECO:0007669"/>
    <property type="project" value="TreeGrafter"/>
</dbReference>
<dbReference type="Pfam" id="PF12799">
    <property type="entry name" value="LRR_4"/>
    <property type="match status" value="1"/>
</dbReference>
<dbReference type="InterPro" id="IPR050576">
    <property type="entry name" value="Cilia_flagella_integrity"/>
</dbReference>
<dbReference type="OMA" id="ECNAISA"/>
<evidence type="ECO:0000256" key="8">
    <source>
        <dbReference type="ARBA" id="ARBA00024433"/>
    </source>
</evidence>
<dbReference type="InParanoid" id="B0WX44"/>
<keyword evidence="7" id="KW-0966">Cell projection</keyword>
<evidence type="ECO:0000256" key="6">
    <source>
        <dbReference type="ARBA" id="ARBA00023069"/>
    </source>
</evidence>
<dbReference type="InterPro" id="IPR025875">
    <property type="entry name" value="Leu-rich_rpt_4"/>
</dbReference>
<comment type="similarity">
    <text evidence="3">Belongs to the DNAAF1 family.</text>
</comment>
<evidence type="ECO:0000256" key="2">
    <source>
        <dbReference type="ARBA" id="ARBA00004138"/>
    </source>
</evidence>
<evidence type="ECO:0000313" key="10">
    <source>
        <dbReference type="EnsemblMetazoa" id="CPIJ011994-PA"/>
    </source>
</evidence>
<dbReference type="HOGENOM" id="CLU_1983735_0_0_1"/>
<evidence type="ECO:0000313" key="9">
    <source>
        <dbReference type="EMBL" id="EDS36305.1"/>
    </source>
</evidence>
<evidence type="ECO:0000256" key="5">
    <source>
        <dbReference type="ARBA" id="ARBA00022737"/>
    </source>
</evidence>
<dbReference type="VEuPathDB" id="VectorBase:CQUJHB013885"/>
<reference evidence="9" key="1">
    <citation type="submission" date="2007-03" db="EMBL/GenBank/DDBJ databases">
        <title>Annotation of Culex pipiens quinquefasciatus.</title>
        <authorList>
            <consortium name="The Broad Institute Genome Sequencing Platform"/>
            <person name="Atkinson P.W."/>
            <person name="Hemingway J."/>
            <person name="Christensen B.M."/>
            <person name="Higgs S."/>
            <person name="Kodira C."/>
            <person name="Hannick L."/>
            <person name="Megy K."/>
            <person name="O'Leary S."/>
            <person name="Pearson M."/>
            <person name="Haas B.J."/>
            <person name="Mauceli E."/>
            <person name="Wortman J.R."/>
            <person name="Lee N.H."/>
            <person name="Guigo R."/>
            <person name="Stanke M."/>
            <person name="Alvarado L."/>
            <person name="Amedeo P."/>
            <person name="Antoine C.H."/>
            <person name="Arensburger P."/>
            <person name="Bidwell S.L."/>
            <person name="Crawford M."/>
            <person name="Camaro F."/>
            <person name="Devon K."/>
            <person name="Engels R."/>
            <person name="Hammond M."/>
            <person name="Howarth C."/>
            <person name="Koehrsen M."/>
            <person name="Lawson D."/>
            <person name="Montgomery P."/>
            <person name="Nene V."/>
            <person name="Nusbaum C."/>
            <person name="Puiu D."/>
            <person name="Romero-Severson J."/>
            <person name="Severson D.W."/>
            <person name="Shumway M."/>
            <person name="Sisk P."/>
            <person name="Stolte C."/>
            <person name="Zeng Q."/>
            <person name="Eisenstadt E."/>
            <person name="Fraser-Liggett C."/>
            <person name="Strausberg R."/>
            <person name="Galagan J."/>
            <person name="Birren B."/>
            <person name="Collins F.H."/>
        </authorList>
    </citation>
    <scope>NUCLEOTIDE SEQUENCE [LARGE SCALE GENOMIC DNA]</scope>
    <source>
        <strain evidence="9">JHB</strain>
    </source>
</reference>
<keyword evidence="5" id="KW-0677">Repeat</keyword>
<accession>B0WX44</accession>
<dbReference type="PANTHER" id="PTHR45973:SF9">
    <property type="entry name" value="LEUCINE-RICH REPEAT-CONTAINING PROTEIN 46"/>
    <property type="match status" value="1"/>
</dbReference>
<comment type="function">
    <text evidence="1">Cilium-specific protein required for cilia structures.</text>
</comment>
<proteinExistence type="inferred from homology"/>
<evidence type="ECO:0000256" key="3">
    <source>
        <dbReference type="ARBA" id="ARBA00006453"/>
    </source>
</evidence>
<dbReference type="GO" id="GO:0005930">
    <property type="term" value="C:axoneme"/>
    <property type="evidence" value="ECO:0007669"/>
    <property type="project" value="TreeGrafter"/>
</dbReference>
<dbReference type="AlphaFoldDB" id="B0WX44"/>
<dbReference type="KEGG" id="cqu:CpipJ_CPIJ011994"/>
<dbReference type="Proteomes" id="UP000002320">
    <property type="component" value="Unassembled WGS sequence"/>
</dbReference>
<dbReference type="PROSITE" id="PS51450">
    <property type="entry name" value="LRR"/>
    <property type="match status" value="3"/>
</dbReference>
<evidence type="ECO:0000256" key="4">
    <source>
        <dbReference type="ARBA" id="ARBA00022614"/>
    </source>
</evidence>
<gene>
    <name evidence="10" type="primary">6044452</name>
    <name evidence="9" type="ORF">CpipJ_CPIJ011994</name>
</gene>
<keyword evidence="6" id="KW-0969">Cilium</keyword>
<keyword evidence="4" id="KW-0433">Leucine-rich repeat</keyword>
<protein>
    <recommendedName>
        <fullName evidence="8">Dynein axonemal assembly factor 1 homolog</fullName>
    </recommendedName>
</protein>
<evidence type="ECO:0000256" key="1">
    <source>
        <dbReference type="ARBA" id="ARBA00003843"/>
    </source>
</evidence>
<evidence type="ECO:0000256" key="7">
    <source>
        <dbReference type="ARBA" id="ARBA00023273"/>
    </source>
</evidence>
<dbReference type="EnsemblMetazoa" id="CPIJ011994-RA">
    <property type="protein sequence ID" value="CPIJ011994-PA"/>
    <property type="gene ID" value="CPIJ011994"/>
</dbReference>
<dbReference type="GO" id="GO:0070840">
    <property type="term" value="F:dynein complex binding"/>
    <property type="evidence" value="ECO:0007669"/>
    <property type="project" value="TreeGrafter"/>
</dbReference>
<organism>
    <name type="scientific">Culex quinquefasciatus</name>
    <name type="common">Southern house mosquito</name>
    <name type="synonym">Culex pungens</name>
    <dbReference type="NCBI Taxonomy" id="7176"/>
    <lineage>
        <taxon>Eukaryota</taxon>
        <taxon>Metazoa</taxon>
        <taxon>Ecdysozoa</taxon>
        <taxon>Arthropoda</taxon>
        <taxon>Hexapoda</taxon>
        <taxon>Insecta</taxon>
        <taxon>Pterygota</taxon>
        <taxon>Neoptera</taxon>
        <taxon>Endopterygota</taxon>
        <taxon>Diptera</taxon>
        <taxon>Nematocera</taxon>
        <taxon>Culicoidea</taxon>
        <taxon>Culicidae</taxon>
        <taxon>Culicinae</taxon>
        <taxon>Culicini</taxon>
        <taxon>Culex</taxon>
        <taxon>Culex</taxon>
    </lineage>
</organism>
<dbReference type="SUPFAM" id="SSF52058">
    <property type="entry name" value="L domain-like"/>
    <property type="match status" value="1"/>
</dbReference>
<dbReference type="Gene3D" id="3.80.10.10">
    <property type="entry name" value="Ribonuclease Inhibitor"/>
    <property type="match status" value="1"/>
</dbReference>
<evidence type="ECO:0000313" key="11">
    <source>
        <dbReference type="Proteomes" id="UP000002320"/>
    </source>
</evidence>
<dbReference type="eggNOG" id="ENOG502QQFE">
    <property type="taxonomic scope" value="Eukaryota"/>
</dbReference>
<dbReference type="STRING" id="7176.B0WX44"/>
<dbReference type="PANTHER" id="PTHR45973">
    <property type="entry name" value="PROTEIN PHOSPHATASE 1 REGULATORY SUBUNIT SDS22-RELATED"/>
    <property type="match status" value="1"/>
</dbReference>
<dbReference type="OrthoDB" id="1904536at2759"/>
<sequence length="126" mass="14381">MVRESAEESSFGPKKMTKKSIVDSCKKNKLYITPHLNDILYLHYSGYNAIESLEEYVGLKCLWLECNAISAISGLDNQSQLKCLYLQNNLITKIENLDSCKQLDTLNLSHNYINKIENCGNGKHFM</sequence>
<dbReference type="EMBL" id="DS232158">
    <property type="protein sequence ID" value="EDS36305.1"/>
    <property type="molecule type" value="Genomic_DNA"/>
</dbReference>
<reference evidence="10" key="2">
    <citation type="submission" date="2021-02" db="UniProtKB">
        <authorList>
            <consortium name="EnsemblMetazoa"/>
        </authorList>
    </citation>
    <scope>IDENTIFICATION</scope>
    <source>
        <strain evidence="10">JHB</strain>
    </source>
</reference>
<keyword evidence="11" id="KW-1185">Reference proteome</keyword>
<dbReference type="InterPro" id="IPR001611">
    <property type="entry name" value="Leu-rich_rpt"/>
</dbReference>
<dbReference type="InterPro" id="IPR032675">
    <property type="entry name" value="LRR_dom_sf"/>
</dbReference>
<dbReference type="FunFam" id="3.80.10.10:FF:000166">
    <property type="entry name" value="Dynein assembly factor 1, axonemal"/>
    <property type="match status" value="1"/>
</dbReference>
<dbReference type="SMART" id="SM00365">
    <property type="entry name" value="LRR_SD22"/>
    <property type="match status" value="3"/>
</dbReference>